<dbReference type="InterPro" id="IPR039425">
    <property type="entry name" value="RNA_pol_sigma-70-like"/>
</dbReference>
<accession>A0A1M6U6N2</accession>
<gene>
    <name evidence="8" type="ORF">SAMN05421803_12645</name>
</gene>
<keyword evidence="4" id="KW-0804">Transcription</keyword>
<dbReference type="GO" id="GO:0006352">
    <property type="term" value="P:DNA-templated transcription initiation"/>
    <property type="evidence" value="ECO:0007669"/>
    <property type="project" value="InterPro"/>
</dbReference>
<proteinExistence type="inferred from homology"/>
<dbReference type="InterPro" id="IPR014284">
    <property type="entry name" value="RNA_pol_sigma-70_dom"/>
</dbReference>
<organism evidence="8 9">
    <name type="scientific">Nocardiopsis flavescens</name>
    <dbReference type="NCBI Taxonomy" id="758803"/>
    <lineage>
        <taxon>Bacteria</taxon>
        <taxon>Bacillati</taxon>
        <taxon>Actinomycetota</taxon>
        <taxon>Actinomycetes</taxon>
        <taxon>Streptosporangiales</taxon>
        <taxon>Nocardiopsidaceae</taxon>
        <taxon>Nocardiopsis</taxon>
    </lineage>
</organism>
<evidence type="ECO:0000256" key="2">
    <source>
        <dbReference type="ARBA" id="ARBA00023015"/>
    </source>
</evidence>
<dbReference type="STRING" id="758803.SAMN05421803_12645"/>
<evidence type="ECO:0000313" key="9">
    <source>
        <dbReference type="Proteomes" id="UP000184452"/>
    </source>
</evidence>
<feature type="region of interest" description="Disordered" evidence="5">
    <location>
        <begin position="84"/>
        <end position="110"/>
    </location>
</feature>
<dbReference type="GO" id="GO:0016987">
    <property type="term" value="F:sigma factor activity"/>
    <property type="evidence" value="ECO:0007669"/>
    <property type="project" value="UniProtKB-KW"/>
</dbReference>
<feature type="compositionally biased region" description="Pro residues" evidence="5">
    <location>
        <begin position="168"/>
        <end position="185"/>
    </location>
</feature>
<dbReference type="SUPFAM" id="SSF88946">
    <property type="entry name" value="Sigma2 domain of RNA polymerase sigma factors"/>
    <property type="match status" value="1"/>
</dbReference>
<dbReference type="InterPro" id="IPR036388">
    <property type="entry name" value="WH-like_DNA-bd_sf"/>
</dbReference>
<protein>
    <submittedName>
        <fullName evidence="8">RNA polymerase sigma-70 factor, ECF subfamily</fullName>
    </submittedName>
</protein>
<dbReference type="Pfam" id="PF08281">
    <property type="entry name" value="Sigma70_r4_2"/>
    <property type="match status" value="1"/>
</dbReference>
<dbReference type="PANTHER" id="PTHR43133">
    <property type="entry name" value="RNA POLYMERASE ECF-TYPE SIGMA FACTO"/>
    <property type="match status" value="1"/>
</dbReference>
<evidence type="ECO:0000256" key="4">
    <source>
        <dbReference type="ARBA" id="ARBA00023163"/>
    </source>
</evidence>
<dbReference type="Gene3D" id="1.10.10.10">
    <property type="entry name" value="Winged helix-like DNA-binding domain superfamily/Winged helix DNA-binding domain"/>
    <property type="match status" value="1"/>
</dbReference>
<dbReference type="AlphaFoldDB" id="A0A1M6U6N2"/>
<evidence type="ECO:0000256" key="5">
    <source>
        <dbReference type="SAM" id="MobiDB-lite"/>
    </source>
</evidence>
<evidence type="ECO:0000256" key="3">
    <source>
        <dbReference type="ARBA" id="ARBA00023082"/>
    </source>
</evidence>
<evidence type="ECO:0000259" key="7">
    <source>
        <dbReference type="Pfam" id="PF08281"/>
    </source>
</evidence>
<name>A0A1M6U6N2_9ACTN</name>
<feature type="region of interest" description="Disordered" evidence="5">
    <location>
        <begin position="165"/>
        <end position="194"/>
    </location>
</feature>
<feature type="domain" description="RNA polymerase sigma-70 region 2" evidence="6">
    <location>
        <begin position="18"/>
        <end position="82"/>
    </location>
</feature>
<sequence length="194" mass="21984">MSGDDAEDVAGGVFTRFFTRHYDEVRRYALRRLGPDAADDVASETFSVAWRRFDRVPRDEPLPWLYGVARNIVRARFREMRRHGAMSTPFPRDDHREPGSPDPTGAVAERDSALRALSRLGETDRELIMLLAWEGLEVREAARVLGCTTATARVRLYRARRRIERLLAPPPPDGVPRPAASPRPPARTALKENQ</sequence>
<dbReference type="Proteomes" id="UP000184452">
    <property type="component" value="Unassembled WGS sequence"/>
</dbReference>
<dbReference type="OrthoDB" id="4184921at2"/>
<dbReference type="Pfam" id="PF04542">
    <property type="entry name" value="Sigma70_r2"/>
    <property type="match status" value="1"/>
</dbReference>
<dbReference type="InterPro" id="IPR013324">
    <property type="entry name" value="RNA_pol_sigma_r3/r4-like"/>
</dbReference>
<comment type="similarity">
    <text evidence="1">Belongs to the sigma-70 factor family. ECF subfamily.</text>
</comment>
<dbReference type="NCBIfam" id="TIGR02937">
    <property type="entry name" value="sigma70-ECF"/>
    <property type="match status" value="1"/>
</dbReference>
<evidence type="ECO:0000313" key="8">
    <source>
        <dbReference type="EMBL" id="SHK64833.1"/>
    </source>
</evidence>
<feature type="domain" description="RNA polymerase sigma factor 70 region 4 type 2" evidence="7">
    <location>
        <begin position="112"/>
        <end position="163"/>
    </location>
</feature>
<dbReference type="InterPro" id="IPR013249">
    <property type="entry name" value="RNA_pol_sigma70_r4_t2"/>
</dbReference>
<keyword evidence="3" id="KW-0731">Sigma factor</keyword>
<dbReference type="InterPro" id="IPR007627">
    <property type="entry name" value="RNA_pol_sigma70_r2"/>
</dbReference>
<dbReference type="PANTHER" id="PTHR43133:SF25">
    <property type="entry name" value="RNA POLYMERASE SIGMA FACTOR RFAY-RELATED"/>
    <property type="match status" value="1"/>
</dbReference>
<dbReference type="GO" id="GO:0003677">
    <property type="term" value="F:DNA binding"/>
    <property type="evidence" value="ECO:0007669"/>
    <property type="project" value="InterPro"/>
</dbReference>
<dbReference type="Gene3D" id="1.10.1740.10">
    <property type="match status" value="1"/>
</dbReference>
<evidence type="ECO:0000259" key="6">
    <source>
        <dbReference type="Pfam" id="PF04542"/>
    </source>
</evidence>
<dbReference type="InterPro" id="IPR013325">
    <property type="entry name" value="RNA_pol_sigma_r2"/>
</dbReference>
<dbReference type="RefSeq" id="WP_073383519.1">
    <property type="nucleotide sequence ID" value="NZ_FQZK01000026.1"/>
</dbReference>
<reference evidence="8 9" key="1">
    <citation type="submission" date="2016-11" db="EMBL/GenBank/DDBJ databases">
        <authorList>
            <person name="Jaros S."/>
            <person name="Januszkiewicz K."/>
            <person name="Wedrychowicz H."/>
        </authorList>
    </citation>
    <scope>NUCLEOTIDE SEQUENCE [LARGE SCALE GENOMIC DNA]</scope>
    <source>
        <strain evidence="8 9">CGMCC 4.5723</strain>
    </source>
</reference>
<evidence type="ECO:0000256" key="1">
    <source>
        <dbReference type="ARBA" id="ARBA00010641"/>
    </source>
</evidence>
<keyword evidence="9" id="KW-1185">Reference proteome</keyword>
<keyword evidence="2" id="KW-0805">Transcription regulation</keyword>
<dbReference type="SUPFAM" id="SSF88659">
    <property type="entry name" value="Sigma3 and sigma4 domains of RNA polymerase sigma factors"/>
    <property type="match status" value="1"/>
</dbReference>
<dbReference type="EMBL" id="FQZK01000026">
    <property type="protein sequence ID" value="SHK64833.1"/>
    <property type="molecule type" value="Genomic_DNA"/>
</dbReference>